<dbReference type="AlphaFoldDB" id="A0A7V7GTH3"/>
<comment type="similarity">
    <text evidence="1">Belongs to the bacterial solute-binding protein 3 family.</text>
</comment>
<comment type="caution">
    <text evidence="4">The sequence shown here is derived from an EMBL/GenBank/DDBJ whole genome shotgun (WGS) entry which is preliminary data.</text>
</comment>
<dbReference type="PANTHER" id="PTHR35936">
    <property type="entry name" value="MEMBRANE-BOUND LYTIC MUREIN TRANSGLYCOSYLASE F"/>
    <property type="match status" value="1"/>
</dbReference>
<proteinExistence type="inferred from homology"/>
<dbReference type="RefSeq" id="WP_149332086.1">
    <property type="nucleotide sequence ID" value="NZ_QOVF01000002.1"/>
</dbReference>
<evidence type="ECO:0000259" key="3">
    <source>
        <dbReference type="Pfam" id="PF00497"/>
    </source>
</evidence>
<sequence>MDSSLDKAVVRLPGERISTAMRWTLLIALIVICYPALGEEPLRLVTGEKYPPFTGSDLQDGGVITALVSHAYARNNVATQVDFKPWVRGYEDSLKLEYDATFPYISTAEREANFLFSDPLYMLKMRLYVEPESRWREGSPAELGGAVFCLPVGYEFAGWVSEQREELTFVRPRTIEQCHEMMLRDRVDVLISNPANVAYLATLARSKSRHVTLRELPAPLADVTLHLMIPAHHPQATHLLDRFNDGLRQLHSSGDFERLFTAHPDYQVVRSRAER</sequence>
<evidence type="ECO:0000256" key="2">
    <source>
        <dbReference type="ARBA" id="ARBA00022729"/>
    </source>
</evidence>
<dbReference type="InterPro" id="IPR001638">
    <property type="entry name" value="Solute-binding_3/MltF_N"/>
</dbReference>
<keyword evidence="2" id="KW-0732">Signal</keyword>
<dbReference type="EMBL" id="QOVF01000002">
    <property type="protein sequence ID" value="KAA0694687.1"/>
    <property type="molecule type" value="Genomic_DNA"/>
</dbReference>
<accession>A0A7V7GTH3</accession>
<keyword evidence="5" id="KW-1185">Reference proteome</keyword>
<dbReference type="Proteomes" id="UP000463138">
    <property type="component" value="Unassembled WGS sequence"/>
</dbReference>
<evidence type="ECO:0000313" key="4">
    <source>
        <dbReference type="EMBL" id="KAA0694687.1"/>
    </source>
</evidence>
<protein>
    <recommendedName>
        <fullName evidence="3">Solute-binding protein family 3/N-terminal domain-containing protein</fullName>
    </recommendedName>
</protein>
<gene>
    <name evidence="4" type="ORF">DT594_07280</name>
</gene>
<evidence type="ECO:0000313" key="5">
    <source>
        <dbReference type="Proteomes" id="UP000463138"/>
    </source>
</evidence>
<name>A0A7V7GTH3_9GAMM</name>
<reference evidence="4 5" key="1">
    <citation type="submission" date="2018-07" db="EMBL/GenBank/DDBJ databases">
        <title>Pseudomonas laoshanensis sp. nov., isolated from soil.</title>
        <authorList>
            <person name="Sun J."/>
            <person name="Yu L."/>
            <person name="Wang M."/>
            <person name="Zhang C."/>
        </authorList>
    </citation>
    <scope>NUCLEOTIDE SEQUENCE [LARGE SCALE GENOMIC DNA]</scope>
    <source>
        <strain evidence="4 5">Y22</strain>
    </source>
</reference>
<evidence type="ECO:0000256" key="1">
    <source>
        <dbReference type="ARBA" id="ARBA00010333"/>
    </source>
</evidence>
<organism evidence="4 5">
    <name type="scientific">Halopseudomonas laoshanensis</name>
    <dbReference type="NCBI Taxonomy" id="2268758"/>
    <lineage>
        <taxon>Bacteria</taxon>
        <taxon>Pseudomonadati</taxon>
        <taxon>Pseudomonadota</taxon>
        <taxon>Gammaproteobacteria</taxon>
        <taxon>Pseudomonadales</taxon>
        <taxon>Pseudomonadaceae</taxon>
        <taxon>Halopseudomonas</taxon>
    </lineage>
</organism>
<feature type="domain" description="Solute-binding protein family 3/N-terminal" evidence="3">
    <location>
        <begin position="42"/>
        <end position="260"/>
    </location>
</feature>
<dbReference type="Gene3D" id="3.40.190.10">
    <property type="entry name" value="Periplasmic binding protein-like II"/>
    <property type="match status" value="2"/>
</dbReference>
<dbReference type="SUPFAM" id="SSF53850">
    <property type="entry name" value="Periplasmic binding protein-like II"/>
    <property type="match status" value="1"/>
</dbReference>
<dbReference type="Pfam" id="PF00497">
    <property type="entry name" value="SBP_bac_3"/>
    <property type="match status" value="1"/>
</dbReference>
<dbReference type="PANTHER" id="PTHR35936:SF25">
    <property type="entry name" value="ABC TRANSPORTER SUBSTRATE-BINDING PROTEIN"/>
    <property type="match status" value="1"/>
</dbReference>
<dbReference type="OrthoDB" id="5296159at2"/>